<evidence type="ECO:0000259" key="10">
    <source>
        <dbReference type="Pfam" id="PF07685"/>
    </source>
</evidence>
<organism evidence="11 12">
    <name type="scientific">Nocardioides cavernaquae</name>
    <dbReference type="NCBI Taxonomy" id="2321396"/>
    <lineage>
        <taxon>Bacteria</taxon>
        <taxon>Bacillati</taxon>
        <taxon>Actinomycetota</taxon>
        <taxon>Actinomycetes</taxon>
        <taxon>Propionibacteriales</taxon>
        <taxon>Nocardioidaceae</taxon>
        <taxon>Nocardioides</taxon>
    </lineage>
</organism>
<dbReference type="EC" id="6.3.5.9" evidence="7"/>
<dbReference type="PANTHER" id="PTHR43873:SF1">
    <property type="entry name" value="COBYRINATE A,C-DIAMIDE SYNTHASE"/>
    <property type="match status" value="1"/>
</dbReference>
<evidence type="ECO:0000256" key="2">
    <source>
        <dbReference type="ARBA" id="ARBA00022598"/>
    </source>
</evidence>
<evidence type="ECO:0000256" key="7">
    <source>
        <dbReference type="HAMAP-Rule" id="MF_00027"/>
    </source>
</evidence>
<evidence type="ECO:0000256" key="5">
    <source>
        <dbReference type="ARBA" id="ARBA00022842"/>
    </source>
</evidence>
<dbReference type="Gene3D" id="3.40.50.300">
    <property type="entry name" value="P-loop containing nucleotide triphosphate hydrolases"/>
    <property type="match status" value="1"/>
</dbReference>
<comment type="similarity">
    <text evidence="7">Belongs to the CobB/CbiA family.</text>
</comment>
<comment type="caution">
    <text evidence="11">The sequence shown here is derived from an EMBL/GenBank/DDBJ whole genome shotgun (WGS) entry which is preliminary data.</text>
</comment>
<dbReference type="InterPro" id="IPR029062">
    <property type="entry name" value="Class_I_gatase-like"/>
</dbReference>
<comment type="cofactor">
    <cofactor evidence="1 7">
        <name>Mg(2+)</name>
        <dbReference type="ChEBI" id="CHEBI:18420"/>
    </cofactor>
</comment>
<name>A0A3A5HE38_9ACTN</name>
<dbReference type="InterPro" id="IPR027417">
    <property type="entry name" value="P-loop_NTPase"/>
</dbReference>
<dbReference type="InterPro" id="IPR002586">
    <property type="entry name" value="CobQ/CobB/MinD/ParA_Nub-bd_dom"/>
</dbReference>
<evidence type="ECO:0000256" key="1">
    <source>
        <dbReference type="ARBA" id="ARBA00001946"/>
    </source>
</evidence>
<keyword evidence="6 7" id="KW-0315">Glutamine amidotransferase</keyword>
<dbReference type="Pfam" id="PF07685">
    <property type="entry name" value="GATase_3"/>
    <property type="match status" value="1"/>
</dbReference>
<comment type="pathway">
    <text evidence="7">Cofactor biosynthesis; adenosylcobalamin biosynthesis; cob(II)yrinate a,c-diamide from precorrin-2 (aerobic route): step 9/10.</text>
</comment>
<evidence type="ECO:0000313" key="12">
    <source>
        <dbReference type="Proteomes" id="UP000276542"/>
    </source>
</evidence>
<dbReference type="GO" id="GO:0005524">
    <property type="term" value="F:ATP binding"/>
    <property type="evidence" value="ECO:0007669"/>
    <property type="project" value="UniProtKB-UniRule"/>
</dbReference>
<evidence type="ECO:0000256" key="6">
    <source>
        <dbReference type="ARBA" id="ARBA00022962"/>
    </source>
</evidence>
<dbReference type="RefSeq" id="WP_120061728.1">
    <property type="nucleotide sequence ID" value="NZ_QYRP01000002.1"/>
</dbReference>
<dbReference type="Proteomes" id="UP000276542">
    <property type="component" value="Unassembled WGS sequence"/>
</dbReference>
<accession>A0A3A5HE38</accession>
<dbReference type="NCBIfam" id="NF002204">
    <property type="entry name" value="PRK01077.1"/>
    <property type="match status" value="1"/>
</dbReference>
<feature type="domain" description="CobB/CobQ-like glutamine amidotransferase" evidence="10">
    <location>
        <begin position="269"/>
        <end position="451"/>
    </location>
</feature>
<dbReference type="InterPro" id="IPR004484">
    <property type="entry name" value="CbiA/CobB_synth"/>
</dbReference>
<evidence type="ECO:0000313" key="11">
    <source>
        <dbReference type="EMBL" id="RJS47775.1"/>
    </source>
</evidence>
<keyword evidence="4 7" id="KW-0067">ATP-binding</keyword>
<dbReference type="GO" id="GO:0009236">
    <property type="term" value="P:cobalamin biosynthetic process"/>
    <property type="evidence" value="ECO:0007669"/>
    <property type="project" value="UniProtKB-UniRule"/>
</dbReference>
<dbReference type="SUPFAM" id="SSF52540">
    <property type="entry name" value="P-loop containing nucleoside triphosphate hydrolases"/>
    <property type="match status" value="1"/>
</dbReference>
<feature type="active site" description="Nucleophile" evidence="7">
    <location>
        <position position="351"/>
    </location>
</feature>
<sequence length="474" mass="48431">MTRLPRFVVAAPGSGHGKTMIATGLMAALRARGLKVSPHKVGPDYIDPSYHGLAAGRVGRNLDPMLQGEGRIVPLLLHGASTPSLADVAVIEGVMGLFDGQLGGSGFSSTAHVARLVAAPVVLVVDCAAASRSVGAVVHGFTTYDADVRVAGVILNNVASPRHEAEVRASIVGVPILGVVPRLPEIVVPSRHLGLIPVAERTPEAVAAVSALADLIGAHVDLDLLLSLAAAAPDLDADPWSPSPPRGQALRAEGPGLAGREASNGGPVVAVFGGPAFSFTYAENVEQIAAADASVVTVDPLRGDRLPANASALVIGGGFPEMHLDALAANAELLADVAAFASAGGPVVAECAGLLYLGRALDGVPMAEVVPMTAAMTRRLTLGYRRATALVDGPMVRAGEEVTGHEFHKTAVTYDDGSAAPAWRWDLHDGTPATEGWVSGNVHASYLHVHGAGHPEHAERLVAAATEYAASVTA</sequence>
<evidence type="ECO:0000259" key="9">
    <source>
        <dbReference type="Pfam" id="PF01656"/>
    </source>
</evidence>
<dbReference type="OrthoDB" id="9764035at2"/>
<keyword evidence="2 7" id="KW-0436">Ligase</keyword>
<keyword evidence="12" id="KW-1185">Reference proteome</keyword>
<proteinExistence type="inferred from homology"/>
<feature type="region of interest" description="Disordered" evidence="8">
    <location>
        <begin position="236"/>
        <end position="258"/>
    </location>
</feature>
<dbReference type="HAMAP" id="MF_00027">
    <property type="entry name" value="CobB_CbiA"/>
    <property type="match status" value="1"/>
</dbReference>
<dbReference type="EMBL" id="QYRP01000002">
    <property type="protein sequence ID" value="RJS47775.1"/>
    <property type="molecule type" value="Genomic_DNA"/>
</dbReference>
<keyword evidence="5 7" id="KW-0460">Magnesium</keyword>
<evidence type="ECO:0000256" key="3">
    <source>
        <dbReference type="ARBA" id="ARBA00022741"/>
    </source>
</evidence>
<dbReference type="CDD" id="cd03130">
    <property type="entry name" value="GATase1_CobB"/>
    <property type="match status" value="1"/>
</dbReference>
<evidence type="ECO:0000256" key="8">
    <source>
        <dbReference type="SAM" id="MobiDB-lite"/>
    </source>
</evidence>
<evidence type="ECO:0000256" key="4">
    <source>
        <dbReference type="ARBA" id="ARBA00022840"/>
    </source>
</evidence>
<protein>
    <recommendedName>
        <fullName evidence="7">Hydrogenobyrinate a,c-diamide synthase</fullName>
        <ecNumber evidence="7">6.3.5.9</ecNumber>
    </recommendedName>
    <alternativeName>
        <fullName evidence="7">Hydrogenobyrinic acid a,c-diamide synthase</fullName>
    </alternativeName>
</protein>
<dbReference type="SUPFAM" id="SSF52317">
    <property type="entry name" value="Class I glutamine amidotransferase-like"/>
    <property type="match status" value="1"/>
</dbReference>
<reference evidence="12" key="1">
    <citation type="submission" date="2018-09" db="EMBL/GenBank/DDBJ databases">
        <authorList>
            <person name="Zhu H."/>
        </authorList>
    </citation>
    <scope>NUCLEOTIDE SEQUENCE [LARGE SCALE GENOMIC DNA]</scope>
    <source>
        <strain evidence="12">K1W22B-1</strain>
    </source>
</reference>
<dbReference type="InterPro" id="IPR011698">
    <property type="entry name" value="GATase_3"/>
</dbReference>
<keyword evidence="7" id="KW-0169">Cobalamin biosynthesis</keyword>
<dbReference type="GO" id="GO:0042242">
    <property type="term" value="F:cobyrinic acid a,c-diamide synthase activity"/>
    <property type="evidence" value="ECO:0007669"/>
    <property type="project" value="InterPro"/>
</dbReference>
<comment type="domain">
    <text evidence="7">Comprises of two domains. The C-terminal domain contains the binding site for glutamine and catalyzes the hydrolysis of this substrate to glutamate and ammonia. The N-terminal domain is anticipated to bind ATP and hydrogenobyrinate and catalyzes the ultimate synthesis of the diamide product. The ammonia produced via the glutaminase domain is probably translocated to the adjacent domain via a molecular tunnel, where it reacts with an activated intermediate.</text>
</comment>
<dbReference type="Pfam" id="PF01656">
    <property type="entry name" value="CbiA"/>
    <property type="match status" value="1"/>
</dbReference>
<dbReference type="Gene3D" id="3.40.50.880">
    <property type="match status" value="1"/>
</dbReference>
<dbReference type="PANTHER" id="PTHR43873">
    <property type="entry name" value="COBYRINATE A,C-DIAMIDE SYNTHASE"/>
    <property type="match status" value="1"/>
</dbReference>
<feature type="site" description="Increases nucleophilicity of active site Cys" evidence="7">
    <location>
        <position position="448"/>
    </location>
</feature>
<comment type="catalytic activity">
    <reaction evidence="7">
        <text>hydrogenobyrinate + 2 L-glutamine + 2 ATP + 2 H2O = hydrogenobyrinate a,c-diamide + 2 L-glutamate + 2 ADP + 2 phosphate + 2 H(+)</text>
        <dbReference type="Rhea" id="RHEA:12544"/>
        <dbReference type="ChEBI" id="CHEBI:15377"/>
        <dbReference type="ChEBI" id="CHEBI:15378"/>
        <dbReference type="ChEBI" id="CHEBI:29985"/>
        <dbReference type="ChEBI" id="CHEBI:30616"/>
        <dbReference type="ChEBI" id="CHEBI:43474"/>
        <dbReference type="ChEBI" id="CHEBI:58359"/>
        <dbReference type="ChEBI" id="CHEBI:77873"/>
        <dbReference type="ChEBI" id="CHEBI:77874"/>
        <dbReference type="ChEBI" id="CHEBI:456216"/>
        <dbReference type="EC" id="6.3.5.9"/>
    </reaction>
</comment>
<gene>
    <name evidence="7" type="primary">cobB</name>
    <name evidence="11" type="ORF">D4739_04530</name>
</gene>
<dbReference type="UniPathway" id="UPA00148">
    <property type="reaction ID" value="UER00220"/>
</dbReference>
<dbReference type="AlphaFoldDB" id="A0A3A5HE38"/>
<feature type="domain" description="CobQ/CobB/MinD/ParA nucleotide binding" evidence="9">
    <location>
        <begin position="8"/>
        <end position="189"/>
    </location>
</feature>
<dbReference type="NCBIfam" id="TIGR00379">
    <property type="entry name" value="cobB"/>
    <property type="match status" value="1"/>
</dbReference>
<comment type="miscellaneous">
    <text evidence="7">The a and c carboxylates of hydrogenobyrinate are activated for nucleophilic attack via formation of a phosphorylated intermediate by ATP. CobB catalyzes first the amidation of the c-carboxylate, and then that of the a-carboxylate.</text>
</comment>
<dbReference type="PROSITE" id="PS51274">
    <property type="entry name" value="GATASE_COBBQ"/>
    <property type="match status" value="1"/>
</dbReference>
<dbReference type="GO" id="GO:0043802">
    <property type="term" value="F:hydrogenobyrinic acid a,c-diamide synthase (glutamine-hydrolysing) activity"/>
    <property type="evidence" value="ECO:0007669"/>
    <property type="project" value="UniProtKB-UniRule"/>
</dbReference>
<comment type="function">
    <text evidence="7">Catalyzes the ATP-dependent amidation of the two carboxylate groups at positions a and c of hydrogenobyrinate, using either L-glutamine or ammonia as the nitrogen source.</text>
</comment>
<keyword evidence="3 7" id="KW-0547">Nucleotide-binding</keyword>